<reference evidence="1" key="1">
    <citation type="submission" date="2022-10" db="EMBL/GenBank/DDBJ databases">
        <authorList>
            <person name="Meaden S."/>
        </authorList>
    </citation>
    <scope>NUCLEOTIDE SEQUENCE</scope>
</reference>
<organism evidence="1">
    <name type="scientific">Ochrobactrum phage ORM_20</name>
    <dbReference type="NCBI Taxonomy" id="2985243"/>
    <lineage>
        <taxon>Viruses</taxon>
    </lineage>
</organism>
<proteinExistence type="predicted"/>
<gene>
    <name evidence="1" type="ORF">ORM20_00178</name>
</gene>
<dbReference type="EMBL" id="OX359470">
    <property type="protein sequence ID" value="CAI3971227.1"/>
    <property type="molecule type" value="Genomic_DNA"/>
</dbReference>
<accession>A0A9N6WSP6</accession>
<sequence>MDYIDDPYDAIKLLTKMLDRALERYTREFKSEFPGHESDSSWPNRELEHREIEDYRISVILNGVQIILEGVEAPHEDSQFWTTANSIRLQVKRGDDLVTIWESKFLTEGASWRWYKRLGEILEDHTS</sequence>
<evidence type="ECO:0000313" key="1">
    <source>
        <dbReference type="EMBL" id="CAI3971227.1"/>
    </source>
</evidence>
<protein>
    <submittedName>
        <fullName evidence="1">Uncharacterized protein</fullName>
    </submittedName>
</protein>
<name>A0A9N6WSP6_9VIRU</name>